<organism evidence="2">
    <name type="scientific">bioreactor metagenome</name>
    <dbReference type="NCBI Taxonomy" id="1076179"/>
    <lineage>
        <taxon>unclassified sequences</taxon>
        <taxon>metagenomes</taxon>
        <taxon>ecological metagenomes</taxon>
    </lineage>
</organism>
<protein>
    <recommendedName>
        <fullName evidence="1">Flp pilus assembly protein RcpC/CpaB domain-containing protein</fullName>
    </recommendedName>
</protein>
<dbReference type="AlphaFoldDB" id="A0A644Z0F0"/>
<accession>A0A644Z0F0</accession>
<name>A0A644Z0F0_9ZZZZ</name>
<dbReference type="EMBL" id="VSSQ01006672">
    <property type="protein sequence ID" value="MPM33481.1"/>
    <property type="molecule type" value="Genomic_DNA"/>
</dbReference>
<feature type="domain" description="Flp pilus assembly protein RcpC/CpaB" evidence="1">
    <location>
        <begin position="83"/>
        <end position="183"/>
    </location>
</feature>
<dbReference type="InterPro" id="IPR031571">
    <property type="entry name" value="RcpC_dom"/>
</dbReference>
<dbReference type="Pfam" id="PF16976">
    <property type="entry name" value="RcpC"/>
    <property type="match status" value="1"/>
</dbReference>
<comment type="caution">
    <text evidence="2">The sequence shown here is derived from an EMBL/GenBank/DDBJ whole genome shotgun (WGS) entry which is preliminary data.</text>
</comment>
<gene>
    <name evidence="2" type="ORF">SDC9_80057</name>
</gene>
<sequence length="189" mass="20511">MEFGTVITDDMLATSQIGSYSLPDDVIKDKSEIVGLVAGDTVYAGEYLWRSRFISEDAYAENEKRTGYGLSDGTYLLTIGLPSESSGIAGILRAGDAVDVYGYTDDSGSTVVSKVLTGVTVYEVLNKKLVSLDDLDAEKKTNPDTDPSDYDFAPAYVVFTVNEQQAKVLIGLEKDKSLHLTLRETEAQP</sequence>
<evidence type="ECO:0000259" key="1">
    <source>
        <dbReference type="Pfam" id="PF16976"/>
    </source>
</evidence>
<reference evidence="2" key="1">
    <citation type="submission" date="2019-08" db="EMBL/GenBank/DDBJ databases">
        <authorList>
            <person name="Kucharzyk K."/>
            <person name="Murdoch R.W."/>
            <person name="Higgins S."/>
            <person name="Loffler F."/>
        </authorList>
    </citation>
    <scope>NUCLEOTIDE SEQUENCE</scope>
</reference>
<proteinExistence type="predicted"/>
<evidence type="ECO:0000313" key="2">
    <source>
        <dbReference type="EMBL" id="MPM33481.1"/>
    </source>
</evidence>
<dbReference type="CDD" id="cd11614">
    <property type="entry name" value="SAF_CpaB_FlgA_like"/>
    <property type="match status" value="1"/>
</dbReference>